<keyword evidence="1" id="KW-0812">Transmembrane</keyword>
<evidence type="ECO:0000313" key="2">
    <source>
        <dbReference type="EMBL" id="RAG81255.1"/>
    </source>
</evidence>
<evidence type="ECO:0000256" key="1">
    <source>
        <dbReference type="SAM" id="Phobius"/>
    </source>
</evidence>
<accession>A0A2X0JWD8</accession>
<gene>
    <name evidence="2" type="ORF">DN069_33735</name>
</gene>
<sequence length="59" mass="6972">MADQEQRHGAWRTRAYWVAYFRRLWDHGRHVEIMQRSLAFAALFFVTLIPLLAIIAAAE</sequence>
<protein>
    <submittedName>
        <fullName evidence="2">Ribonuclease BN</fullName>
    </submittedName>
</protein>
<dbReference type="EMBL" id="QKYN01000169">
    <property type="protein sequence ID" value="RAG81255.1"/>
    <property type="molecule type" value="Genomic_DNA"/>
</dbReference>
<proteinExistence type="predicted"/>
<dbReference type="Proteomes" id="UP000248889">
    <property type="component" value="Unassembled WGS sequence"/>
</dbReference>
<name>A0A2X0JWD8_9ACTN</name>
<comment type="caution">
    <text evidence="2">The sequence shown here is derived from an EMBL/GenBank/DDBJ whole genome shotgun (WGS) entry which is preliminary data.</text>
</comment>
<feature type="transmembrane region" description="Helical" evidence="1">
    <location>
        <begin position="38"/>
        <end position="58"/>
    </location>
</feature>
<keyword evidence="3" id="KW-1185">Reference proteome</keyword>
<feature type="non-terminal residue" evidence="2">
    <location>
        <position position="59"/>
    </location>
</feature>
<dbReference type="AlphaFoldDB" id="A0A2X0JWD8"/>
<organism evidence="2 3">
    <name type="scientific">Streptacidiphilus pinicola</name>
    <dbReference type="NCBI Taxonomy" id="2219663"/>
    <lineage>
        <taxon>Bacteria</taxon>
        <taxon>Bacillati</taxon>
        <taxon>Actinomycetota</taxon>
        <taxon>Actinomycetes</taxon>
        <taxon>Kitasatosporales</taxon>
        <taxon>Streptomycetaceae</taxon>
        <taxon>Streptacidiphilus</taxon>
    </lineage>
</organism>
<keyword evidence="1" id="KW-0472">Membrane</keyword>
<reference evidence="2 3" key="1">
    <citation type="submission" date="2018-06" db="EMBL/GenBank/DDBJ databases">
        <title>Streptacidiphilus pinicola sp. nov., isolated from pine grove soil.</title>
        <authorList>
            <person name="Roh S.G."/>
            <person name="Park S."/>
            <person name="Kim M.-K."/>
            <person name="Yun B.-R."/>
            <person name="Park J."/>
            <person name="Kim M.J."/>
            <person name="Kim Y.S."/>
            <person name="Kim S.B."/>
        </authorList>
    </citation>
    <scope>NUCLEOTIDE SEQUENCE [LARGE SCALE GENOMIC DNA]</scope>
    <source>
        <strain evidence="2 3">MMS16-CNU450</strain>
    </source>
</reference>
<keyword evidence="1" id="KW-1133">Transmembrane helix</keyword>
<evidence type="ECO:0000313" key="3">
    <source>
        <dbReference type="Proteomes" id="UP000248889"/>
    </source>
</evidence>